<sequence length="923" mass="102849">MFTIVRLNGHNQLEALLSQSKQDRPEVRAKSSIGLVAFVIAKAAETDDNRDADDLDQQDACIAIVRGLGDKWPLVREAFQEQLAAGFEKSSALRTQIGHDELLDRIIGRVQETIKLASEKLAAATGILALVGITHGNNEQEPLCNNWNDGRVDTILTMAFKGWATKQETPQATRFIELVSKSFSDFQLIRSLGSFTTTLFAQAAQVIYDEIYYSYYTTKAPTSADTASTAMTALHVRDWALAIWVCDMLRIPRGVFATRSHLEESPDNIRIATSFVESAPILLECLGQILRIQTVDNTYTLHRIIMACAAFTNPKDAWNQRYPSVSKAAITRAEQNLTAIVEHTHWSVKNSSSTPTPSLSGASPDDSKNCDPNSIGSHDHHRRTAIMIPGSFSDHAIQILEKEIRPCFANIQAHKVAQRAQATIEMHQDKLRHQKQLVSSVEESSSSKEDGAVSTTGDSTGKDVARRDQGQNRTNATRYKIAPVGDTPNDEDEFWTRMDNRSEEEDNYDPTLPKRWNVDFLESVPIAEWCARQPIEDSSRILEVFMLLMGPILAMAESVDFRYRVRGLDLLSRFLLRYHGSDINTNTGKGVTRAALESQRIWIRIFERTGLDQVLERTLTPLLAPIQAMFSPAPGAEDYHPGTDESGYSLEVLTAAFEAYLTLVLVNTEPADKPNSETDDSTRISLSQQSRITSATALTVENLFLHGILGSFKRSSPSKEYRTVILEWLARLVRPVISLDFLVVQEEEEGSLLSHPIGFQGIFGMGSLTIKYLPTLIPYLCGILDVPLPSSSSDVRLESLTLAWRVSEALYHVMDVAHARIPRHRGQLLATICKCWANSRIFPVDSTSSSSTSVDKTVKTKLEQEQTRLDESLVRTMRRCIEICQPKITTATTDDHSVPSGLEKDLKILKELDPDVFGPLFVS</sequence>
<name>A0AAD4D3Q9_9FUNG</name>
<dbReference type="SUPFAM" id="SSF48371">
    <property type="entry name" value="ARM repeat"/>
    <property type="match status" value="1"/>
</dbReference>
<feature type="region of interest" description="Disordered" evidence="2">
    <location>
        <begin position="348"/>
        <end position="379"/>
    </location>
</feature>
<dbReference type="EMBL" id="JAAAIL010001903">
    <property type="protein sequence ID" value="KAG0263258.1"/>
    <property type="molecule type" value="Genomic_DNA"/>
</dbReference>
<protein>
    <submittedName>
        <fullName evidence="3">Uncharacterized protein</fullName>
    </submittedName>
</protein>
<feature type="region of interest" description="Disordered" evidence="2">
    <location>
        <begin position="427"/>
        <end position="494"/>
    </location>
</feature>
<gene>
    <name evidence="3" type="ORF">BGZ95_003848</name>
</gene>
<dbReference type="InterPro" id="IPR016024">
    <property type="entry name" value="ARM-type_fold"/>
</dbReference>
<evidence type="ECO:0000313" key="4">
    <source>
        <dbReference type="Proteomes" id="UP001194580"/>
    </source>
</evidence>
<dbReference type="GO" id="GO:0005634">
    <property type="term" value="C:nucleus"/>
    <property type="evidence" value="ECO:0007669"/>
    <property type="project" value="TreeGrafter"/>
</dbReference>
<dbReference type="InterPro" id="IPR018870">
    <property type="entry name" value="Tti2"/>
</dbReference>
<feature type="compositionally biased region" description="Basic and acidic residues" evidence="2">
    <location>
        <begin position="460"/>
        <end position="470"/>
    </location>
</feature>
<dbReference type="Proteomes" id="UP001194580">
    <property type="component" value="Unassembled WGS sequence"/>
</dbReference>
<dbReference type="PANTHER" id="PTHR32226:SF2">
    <property type="entry name" value="TELO2-INTERACTING PROTEIN 2"/>
    <property type="match status" value="1"/>
</dbReference>
<evidence type="ECO:0000256" key="2">
    <source>
        <dbReference type="SAM" id="MobiDB-lite"/>
    </source>
</evidence>
<dbReference type="AlphaFoldDB" id="A0AAD4D3Q9"/>
<comment type="caution">
    <text evidence="3">The sequence shown here is derived from an EMBL/GenBank/DDBJ whole genome shotgun (WGS) entry which is preliminary data.</text>
</comment>
<keyword evidence="4" id="KW-1185">Reference proteome</keyword>
<dbReference type="GO" id="GO:0110078">
    <property type="term" value="C:TTT Hsp90 cochaperone complex"/>
    <property type="evidence" value="ECO:0007669"/>
    <property type="project" value="InterPro"/>
</dbReference>
<accession>A0AAD4D3Q9</accession>
<proteinExistence type="inferred from homology"/>
<evidence type="ECO:0000313" key="3">
    <source>
        <dbReference type="EMBL" id="KAG0263258.1"/>
    </source>
</evidence>
<comment type="similarity">
    <text evidence="1">Belongs to the TTI2 family.</text>
</comment>
<reference evidence="3" key="1">
    <citation type="journal article" date="2020" name="Fungal Divers.">
        <title>Resolving the Mortierellaceae phylogeny through synthesis of multi-gene phylogenetics and phylogenomics.</title>
        <authorList>
            <person name="Vandepol N."/>
            <person name="Liber J."/>
            <person name="Desiro A."/>
            <person name="Na H."/>
            <person name="Kennedy M."/>
            <person name="Barry K."/>
            <person name="Grigoriev I.V."/>
            <person name="Miller A.N."/>
            <person name="O'Donnell K."/>
            <person name="Stajich J.E."/>
            <person name="Bonito G."/>
        </authorList>
    </citation>
    <scope>NUCLEOTIDE SEQUENCE</scope>
    <source>
        <strain evidence="3">NRRL 28262</strain>
    </source>
</reference>
<dbReference type="GO" id="GO:0005829">
    <property type="term" value="C:cytosol"/>
    <property type="evidence" value="ECO:0007669"/>
    <property type="project" value="TreeGrafter"/>
</dbReference>
<dbReference type="Pfam" id="PF10521">
    <property type="entry name" value="Tti2"/>
    <property type="match status" value="1"/>
</dbReference>
<feature type="compositionally biased region" description="Polar residues" evidence="2">
    <location>
        <begin position="348"/>
        <end position="361"/>
    </location>
</feature>
<evidence type="ECO:0000256" key="1">
    <source>
        <dbReference type="ARBA" id="ARBA00034736"/>
    </source>
</evidence>
<organism evidence="3 4">
    <name type="scientific">Linnemannia exigua</name>
    <dbReference type="NCBI Taxonomy" id="604196"/>
    <lineage>
        <taxon>Eukaryota</taxon>
        <taxon>Fungi</taxon>
        <taxon>Fungi incertae sedis</taxon>
        <taxon>Mucoromycota</taxon>
        <taxon>Mortierellomycotina</taxon>
        <taxon>Mortierellomycetes</taxon>
        <taxon>Mortierellales</taxon>
        <taxon>Mortierellaceae</taxon>
        <taxon>Linnemannia</taxon>
    </lineage>
</organism>
<dbReference type="PANTHER" id="PTHR32226">
    <property type="entry name" value="TELO2-INTERACTING PROTEIN 2"/>
    <property type="match status" value="1"/>
</dbReference>